<gene>
    <name evidence="3" type="primary">khpA</name>
    <name evidence="5" type="ORF">COV55_03400</name>
</gene>
<protein>
    <recommendedName>
        <fullName evidence="3">RNA-binding protein KhpA</fullName>
    </recommendedName>
    <alternativeName>
        <fullName evidence="3">KH-domain protein A</fullName>
    </alternativeName>
</protein>
<dbReference type="GO" id="GO:0008360">
    <property type="term" value="P:regulation of cell shape"/>
    <property type="evidence" value="ECO:0007669"/>
    <property type="project" value="UniProtKB-KW"/>
</dbReference>
<dbReference type="InterPro" id="IPR015946">
    <property type="entry name" value="KH_dom-like_a/b"/>
</dbReference>
<evidence type="ECO:0000313" key="5">
    <source>
        <dbReference type="EMBL" id="PIR06546.1"/>
    </source>
</evidence>
<evidence type="ECO:0000313" key="6">
    <source>
        <dbReference type="Proteomes" id="UP000230564"/>
    </source>
</evidence>
<accession>A0A2H0NEN6</accession>
<evidence type="ECO:0000256" key="3">
    <source>
        <dbReference type="HAMAP-Rule" id="MF_00088"/>
    </source>
</evidence>
<evidence type="ECO:0000256" key="4">
    <source>
        <dbReference type="SAM" id="MobiDB-lite"/>
    </source>
</evidence>
<dbReference type="GO" id="GO:0005737">
    <property type="term" value="C:cytoplasm"/>
    <property type="evidence" value="ECO:0007669"/>
    <property type="project" value="UniProtKB-SubCell"/>
</dbReference>
<evidence type="ECO:0000256" key="1">
    <source>
        <dbReference type="ARBA" id="ARBA00022490"/>
    </source>
</evidence>
<feature type="region of interest" description="Disordered" evidence="4">
    <location>
        <begin position="77"/>
        <end position="103"/>
    </location>
</feature>
<comment type="subcellular location">
    <subcellularLocation>
        <location evidence="3">Cytoplasm</location>
    </subcellularLocation>
</comment>
<sequence>MQDKEFLETIVKELVDKPEDVVVEREIDERGVLLTLKVNPEEMGKIIGKQGQTARSLRTLLRIVGNKNNSYVNLKVYEPEKEGRAPRAEKSTSESSDVDDLKL</sequence>
<evidence type="ECO:0000256" key="2">
    <source>
        <dbReference type="ARBA" id="ARBA00022884"/>
    </source>
</evidence>
<dbReference type="HAMAP" id="MF_00088">
    <property type="entry name" value="KhpA"/>
    <property type="match status" value="1"/>
</dbReference>
<dbReference type="InterPro" id="IPR009019">
    <property type="entry name" value="KH_sf_prok-type"/>
</dbReference>
<keyword evidence="3" id="KW-0961">Cell wall biogenesis/degradation</keyword>
<dbReference type="Gene3D" id="3.30.300.20">
    <property type="match status" value="1"/>
</dbReference>
<dbReference type="GO" id="GO:0009252">
    <property type="term" value="P:peptidoglycan biosynthetic process"/>
    <property type="evidence" value="ECO:0007669"/>
    <property type="project" value="UniProtKB-UniRule"/>
</dbReference>
<dbReference type="SUPFAM" id="SSF54814">
    <property type="entry name" value="Prokaryotic type KH domain (KH-domain type II)"/>
    <property type="match status" value="1"/>
</dbReference>
<comment type="function">
    <text evidence="3">A probable RNA chaperone. Forms a complex with KhpB which binds to cellular RNA and controls its expression. Plays a role in peptidoglycan (PG) homeostasis and cell length regulation.</text>
</comment>
<dbReference type="GO" id="GO:0003723">
    <property type="term" value="F:RNA binding"/>
    <property type="evidence" value="ECO:0007669"/>
    <property type="project" value="UniProtKB-UniRule"/>
</dbReference>
<dbReference type="GO" id="GO:0071555">
    <property type="term" value="P:cell wall organization"/>
    <property type="evidence" value="ECO:0007669"/>
    <property type="project" value="UniProtKB-KW"/>
</dbReference>
<feature type="compositionally biased region" description="Basic and acidic residues" evidence="4">
    <location>
        <begin position="77"/>
        <end position="92"/>
    </location>
</feature>
<dbReference type="Proteomes" id="UP000230564">
    <property type="component" value="Unassembled WGS sequence"/>
</dbReference>
<keyword evidence="1 3" id="KW-0963">Cytoplasm</keyword>
<dbReference type="PANTHER" id="PTHR34654">
    <property type="entry name" value="UPF0109 PROTEIN SCO5592"/>
    <property type="match status" value="1"/>
</dbReference>
<dbReference type="Pfam" id="PF13083">
    <property type="entry name" value="KH_KhpA-B"/>
    <property type="match status" value="1"/>
</dbReference>
<proteinExistence type="inferred from homology"/>
<organism evidence="5 6">
    <name type="scientific">Candidatus Komeilibacteria bacterium CG11_big_fil_rev_8_21_14_0_20_36_20</name>
    <dbReference type="NCBI Taxonomy" id="1974477"/>
    <lineage>
        <taxon>Bacteria</taxon>
        <taxon>Candidatus Komeiliibacteriota</taxon>
    </lineage>
</organism>
<comment type="subunit">
    <text evidence="3">Forms a complex with KhpB.</text>
</comment>
<dbReference type="AlphaFoldDB" id="A0A2H0NEN6"/>
<dbReference type="EMBL" id="PCWQ01000012">
    <property type="protein sequence ID" value="PIR06546.1"/>
    <property type="molecule type" value="Genomic_DNA"/>
</dbReference>
<keyword evidence="3" id="KW-0143">Chaperone</keyword>
<reference evidence="5 6" key="1">
    <citation type="submission" date="2017-09" db="EMBL/GenBank/DDBJ databases">
        <title>Depth-based differentiation of microbial function through sediment-hosted aquifers and enrichment of novel symbionts in the deep terrestrial subsurface.</title>
        <authorList>
            <person name="Probst A.J."/>
            <person name="Ladd B."/>
            <person name="Jarett J.K."/>
            <person name="Geller-Mcgrath D.E."/>
            <person name="Sieber C.M."/>
            <person name="Emerson J.B."/>
            <person name="Anantharaman K."/>
            <person name="Thomas B.C."/>
            <person name="Malmstrom R."/>
            <person name="Stieglmeier M."/>
            <person name="Klingl A."/>
            <person name="Woyke T."/>
            <person name="Ryan C.M."/>
            <person name="Banfield J.F."/>
        </authorList>
    </citation>
    <scope>NUCLEOTIDE SEQUENCE [LARGE SCALE GENOMIC DNA]</scope>
    <source>
        <strain evidence="5">CG11_big_fil_rev_8_21_14_0_20_36_20</strain>
    </source>
</reference>
<name>A0A2H0NEN6_9BACT</name>
<comment type="caution">
    <text evidence="5">The sequence shown here is derived from an EMBL/GenBank/DDBJ whole genome shotgun (WGS) entry which is preliminary data.</text>
</comment>
<comment type="similarity">
    <text evidence="3">Belongs to the KhpA RNA-binding protein family.</text>
</comment>
<keyword evidence="2 3" id="KW-0694">RNA-binding</keyword>
<dbReference type="CDD" id="cd22533">
    <property type="entry name" value="KH-II_YlqC-like"/>
    <property type="match status" value="1"/>
</dbReference>
<keyword evidence="3" id="KW-0133">Cell shape</keyword>
<dbReference type="InterPro" id="IPR020627">
    <property type="entry name" value="KhpA"/>
</dbReference>
<dbReference type="PANTHER" id="PTHR34654:SF1">
    <property type="entry name" value="RNA-BINDING PROTEIN KHPA"/>
    <property type="match status" value="1"/>
</dbReference>